<sequence>MNSFMPFIKFTAVALLGGSATLTAATLVLGLGAPLARAQTQAPTPVMLISDTQHNPS</sequence>
<name>A0ABQ0ALV0_9RHOB</name>
<proteinExistence type="predicted"/>
<reference evidence="1 2" key="1">
    <citation type="submission" date="2024-04" db="EMBL/GenBank/DDBJ databases">
        <title>Draft genome sequence of Pseudophaeobacter arcticus NBRC 116598.</title>
        <authorList>
            <person name="Miyakawa T."/>
            <person name="Kusuya Y."/>
            <person name="Miura T."/>
        </authorList>
    </citation>
    <scope>NUCLEOTIDE SEQUENCE [LARGE SCALE GENOMIC DNA]</scope>
    <source>
        <strain evidence="1 2">SU-CL00105</strain>
    </source>
</reference>
<dbReference type="Proteomes" id="UP001441944">
    <property type="component" value="Unassembled WGS sequence"/>
</dbReference>
<gene>
    <name evidence="1" type="ORF">NBRC116598_22790</name>
</gene>
<organism evidence="1 2">
    <name type="scientific">Pseudophaeobacter arcticus</name>
    <dbReference type="NCBI Taxonomy" id="385492"/>
    <lineage>
        <taxon>Bacteria</taxon>
        <taxon>Pseudomonadati</taxon>
        <taxon>Pseudomonadota</taxon>
        <taxon>Alphaproteobacteria</taxon>
        <taxon>Rhodobacterales</taxon>
        <taxon>Paracoccaceae</taxon>
        <taxon>Pseudophaeobacter</taxon>
    </lineage>
</organism>
<accession>A0ABQ0ALV0</accession>
<comment type="caution">
    <text evidence="1">The sequence shown here is derived from an EMBL/GenBank/DDBJ whole genome shotgun (WGS) entry which is preliminary data.</text>
</comment>
<keyword evidence="2" id="KW-1185">Reference proteome</keyword>
<protein>
    <submittedName>
        <fullName evidence="1">Uncharacterized protein</fullName>
    </submittedName>
</protein>
<dbReference type="EMBL" id="BAABWU010000008">
    <property type="protein sequence ID" value="GAA6196835.1"/>
    <property type="molecule type" value="Genomic_DNA"/>
</dbReference>
<evidence type="ECO:0000313" key="1">
    <source>
        <dbReference type="EMBL" id="GAA6196835.1"/>
    </source>
</evidence>
<evidence type="ECO:0000313" key="2">
    <source>
        <dbReference type="Proteomes" id="UP001441944"/>
    </source>
</evidence>